<dbReference type="AlphaFoldDB" id="A0ABC9QMR3"/>
<protein>
    <recommendedName>
        <fullName evidence="3">ABC transporter ATP-binding protein</fullName>
    </recommendedName>
</protein>
<evidence type="ECO:0008006" key="3">
    <source>
        <dbReference type="Google" id="ProtNLM"/>
    </source>
</evidence>
<name>A0ABC9QMR3_CAMJU</name>
<gene>
    <name evidence="1" type="ORF">cje154_02579</name>
</gene>
<accession>A0ABC9QMR3</accession>
<evidence type="ECO:0000313" key="1">
    <source>
        <dbReference type="EMBL" id="EIB54704.1"/>
    </source>
</evidence>
<proteinExistence type="predicted"/>
<reference evidence="1 2" key="1">
    <citation type="submission" date="2010-10" db="EMBL/GenBank/DDBJ databases">
        <authorList>
            <person name="Richards V."/>
            <person name="Lefebure T."/>
            <person name="Suzuki H."/>
            <person name="Pavinski Bitar P."/>
            <person name="Stanhope M."/>
        </authorList>
    </citation>
    <scope>NUCLEOTIDE SEQUENCE [LARGE SCALE GENOMIC DNA]</scope>
    <source>
        <strain evidence="1 2">2008-988</strain>
    </source>
</reference>
<dbReference type="EMBL" id="AIOS01000019">
    <property type="protein sequence ID" value="EIB54704.1"/>
    <property type="molecule type" value="Genomic_DNA"/>
</dbReference>
<dbReference type="Proteomes" id="UP000003238">
    <property type="component" value="Unassembled WGS sequence"/>
</dbReference>
<evidence type="ECO:0000313" key="2">
    <source>
        <dbReference type="Proteomes" id="UP000003238"/>
    </source>
</evidence>
<comment type="caution">
    <text evidence="1">The sequence shown here is derived from an EMBL/GenBank/DDBJ whole genome shotgun (WGS) entry which is preliminary data.</text>
</comment>
<sequence>MFLNINLESLKLDFSSSYIKNLSNQKFLIAF</sequence>
<organism evidence="1 2">
    <name type="scientific">Campylobacter jejuni subsp. jejuni 2008-988</name>
    <dbReference type="NCBI Taxonomy" id="889253"/>
    <lineage>
        <taxon>Bacteria</taxon>
        <taxon>Pseudomonadati</taxon>
        <taxon>Campylobacterota</taxon>
        <taxon>Epsilonproteobacteria</taxon>
        <taxon>Campylobacterales</taxon>
        <taxon>Campylobacteraceae</taxon>
        <taxon>Campylobacter</taxon>
    </lineage>
</organism>